<evidence type="ECO:0000313" key="3">
    <source>
        <dbReference type="Proteomes" id="UP000017559"/>
    </source>
</evidence>
<evidence type="ECO:0000256" key="1">
    <source>
        <dbReference type="SAM" id="Coils"/>
    </source>
</evidence>
<dbReference type="KEGG" id="mrr:Moror_16234"/>
<dbReference type="OrthoDB" id="3365698at2759"/>
<gene>
    <name evidence="2" type="ORF">Moror_16234</name>
</gene>
<dbReference type="EMBL" id="AWSO01000568">
    <property type="protein sequence ID" value="ESK89391.1"/>
    <property type="molecule type" value="Genomic_DNA"/>
</dbReference>
<sequence>MLIILCDKCHAAIQCNTSTTIYTLRSDYVPSDSEIAQIRTSIEEDEDTLKRCQAEINRLREVVETLKKEKIRIEKRIQQQRASIHPIRRDLNLRSTFKAGNGFLCTFLRYFYPTHHLTGGLLAPTVQDWSTIRLSVDGHKHDIRPLLKLYLSNSAGYPLKIEVKALRRCDGPEEALESMGEHGVDAFRLVFTDMAAQCAELEFMSWYFFHSASIGHLSPIFTRLRYPQLHTVRPETPEDEDATELPANMVSEAVTWFWDAICLRAPNLTHLYAERMLVAHADPLPYPRLKSLLFAEVNDIARLLHVLENSSNLESLEVWCFQLDGDLEPHTMLSLSHLQTLNLSLEEDESLSSLSRLVDTHHASLELALNQSSRQRTGWFPAFMLSHSISSLQELRLDAVYRPLLESSLSSLVRALPNLTLLDVGFRALESPSGAGSPSLKDLFSKLTVRGPITGASFAPKLTTLLLHENCSRMNIDIVQDYLTLAESRSRDNLMVMRVQGVVSLSRIQVTYSYGVELTGAMFLPPDHDISHDPIAASRVKSLRNGGTICVFKEDRRR</sequence>
<dbReference type="SUPFAM" id="SSF52058">
    <property type="entry name" value="L domain-like"/>
    <property type="match status" value="1"/>
</dbReference>
<accession>V2X9A9</accession>
<keyword evidence="3" id="KW-1185">Reference proteome</keyword>
<reference evidence="2 3" key="1">
    <citation type="journal article" date="2014" name="BMC Genomics">
        <title>Genome and secretome analysis of the hemibiotrophic fungal pathogen, Moniliophthora roreri, which causes frosty pod rot disease of cacao: mechanisms of the biotrophic and necrotrophic phases.</title>
        <authorList>
            <person name="Meinhardt L.W."/>
            <person name="Costa G.G.L."/>
            <person name="Thomazella D.P.T."/>
            <person name="Teixeira P.J.P.L."/>
            <person name="Carazzolle M.F."/>
            <person name="Schuster S.C."/>
            <person name="Carlson J.E."/>
            <person name="Guiltinan M.J."/>
            <person name="Mieczkowski P."/>
            <person name="Farmer A."/>
            <person name="Ramaraj T."/>
            <person name="Crozier J."/>
            <person name="Davis R.E."/>
            <person name="Shao J."/>
            <person name="Melnick R.L."/>
            <person name="Pereira G.A.G."/>
            <person name="Bailey B.A."/>
        </authorList>
    </citation>
    <scope>NUCLEOTIDE SEQUENCE [LARGE SCALE GENOMIC DNA]</scope>
    <source>
        <strain evidence="2 3">MCA 2997</strain>
    </source>
</reference>
<dbReference type="HOGENOM" id="CLU_018544_8_0_1"/>
<comment type="caution">
    <text evidence="2">The sequence shown here is derived from an EMBL/GenBank/DDBJ whole genome shotgun (WGS) entry which is preliminary data.</text>
</comment>
<protein>
    <submittedName>
        <fullName evidence="2">Uncharacterized protein</fullName>
    </submittedName>
</protein>
<evidence type="ECO:0000313" key="2">
    <source>
        <dbReference type="EMBL" id="ESK89391.1"/>
    </source>
</evidence>
<dbReference type="InterPro" id="IPR032675">
    <property type="entry name" value="LRR_dom_sf"/>
</dbReference>
<organism evidence="2 3">
    <name type="scientific">Moniliophthora roreri (strain MCA 2997)</name>
    <name type="common">Cocoa frosty pod rot fungus</name>
    <name type="synonym">Crinipellis roreri</name>
    <dbReference type="NCBI Taxonomy" id="1381753"/>
    <lineage>
        <taxon>Eukaryota</taxon>
        <taxon>Fungi</taxon>
        <taxon>Dikarya</taxon>
        <taxon>Basidiomycota</taxon>
        <taxon>Agaricomycotina</taxon>
        <taxon>Agaricomycetes</taxon>
        <taxon>Agaricomycetidae</taxon>
        <taxon>Agaricales</taxon>
        <taxon>Marasmiineae</taxon>
        <taxon>Marasmiaceae</taxon>
        <taxon>Moniliophthora</taxon>
    </lineage>
</organism>
<dbReference type="Proteomes" id="UP000017559">
    <property type="component" value="Unassembled WGS sequence"/>
</dbReference>
<feature type="coiled-coil region" evidence="1">
    <location>
        <begin position="35"/>
        <end position="83"/>
    </location>
</feature>
<keyword evidence="1" id="KW-0175">Coiled coil</keyword>
<dbReference type="AlphaFoldDB" id="V2X9A9"/>
<proteinExistence type="predicted"/>
<dbReference type="Gene3D" id="3.80.10.10">
    <property type="entry name" value="Ribonuclease Inhibitor"/>
    <property type="match status" value="1"/>
</dbReference>
<name>V2X9A9_MONRO</name>